<evidence type="ECO:0000313" key="1">
    <source>
        <dbReference type="EMBL" id="DAD94721.1"/>
    </source>
</evidence>
<accession>A0A8S5NJ63</accession>
<proteinExistence type="predicted"/>
<sequence length="196" mass="22315">MDAVTRLVNTVRDTRERVTQSSRQRRGGVTDLFGVDYVDTIRNTEEMVGDKKKEANYHLTVSGDLDRFQRWFLKVIVTNNKGDNSEQEQEGVRPMSDVHLEVFAHNATTGHSETIDLTPFLKAIWKCNWIADAKGGEGIFPNGNPMEGYDLMKVAWYLNDKQREALYSPGEKIFSVKALGDATVTLRLYLKFSHIN</sequence>
<organism evidence="1">
    <name type="scientific">Siphoviridae sp. ctK0l2</name>
    <dbReference type="NCBI Taxonomy" id="2826243"/>
    <lineage>
        <taxon>Viruses</taxon>
        <taxon>Duplodnaviria</taxon>
        <taxon>Heunggongvirae</taxon>
        <taxon>Uroviricota</taxon>
        <taxon>Caudoviricetes</taxon>
    </lineage>
</organism>
<name>A0A8S5NJ63_9CAUD</name>
<protein>
    <submittedName>
        <fullName evidence="1">Structural protein</fullName>
    </submittedName>
</protein>
<reference evidence="1" key="1">
    <citation type="journal article" date="2021" name="Proc. Natl. Acad. Sci. U.S.A.">
        <title>A Catalog of Tens of Thousands of Viruses from Human Metagenomes Reveals Hidden Associations with Chronic Diseases.</title>
        <authorList>
            <person name="Tisza M.J."/>
            <person name="Buck C.B."/>
        </authorList>
    </citation>
    <scope>NUCLEOTIDE SEQUENCE</scope>
    <source>
        <strain evidence="1">CtK0l2</strain>
    </source>
</reference>
<dbReference type="EMBL" id="BK015181">
    <property type="protein sequence ID" value="DAD94721.1"/>
    <property type="molecule type" value="Genomic_DNA"/>
</dbReference>